<protein>
    <submittedName>
        <fullName evidence="2">GNAT family N-acetyltransferase</fullName>
    </submittedName>
</protein>
<dbReference type="PANTHER" id="PTHR43441">
    <property type="entry name" value="RIBOSOMAL-PROTEIN-SERINE ACETYLTRANSFERASE"/>
    <property type="match status" value="1"/>
</dbReference>
<dbReference type="InterPro" id="IPR051908">
    <property type="entry name" value="Ribosomal_N-acetyltransferase"/>
</dbReference>
<proteinExistence type="predicted"/>
<dbReference type="GO" id="GO:0005737">
    <property type="term" value="C:cytoplasm"/>
    <property type="evidence" value="ECO:0007669"/>
    <property type="project" value="TreeGrafter"/>
</dbReference>
<gene>
    <name evidence="3" type="ORF">AAIK43_14210</name>
    <name evidence="2" type="ORF">FOC81_07970</name>
</gene>
<dbReference type="EMBL" id="CP154792">
    <property type="protein sequence ID" value="XAN19149.1"/>
    <property type="molecule type" value="Genomic_DNA"/>
</dbReference>
<feature type="domain" description="N-acetyltransferase" evidence="1">
    <location>
        <begin position="20"/>
        <end position="181"/>
    </location>
</feature>
<dbReference type="EMBL" id="CP054569">
    <property type="protein sequence ID" value="QKQ46632.1"/>
    <property type="molecule type" value="Genomic_DNA"/>
</dbReference>
<evidence type="ECO:0000259" key="1">
    <source>
        <dbReference type="PROSITE" id="PS51186"/>
    </source>
</evidence>
<organism evidence="2 4">
    <name type="scientific">Achromobacter denitrificans</name>
    <name type="common">Alcaligenes denitrificans</name>
    <dbReference type="NCBI Taxonomy" id="32002"/>
    <lineage>
        <taxon>Bacteria</taxon>
        <taxon>Pseudomonadati</taxon>
        <taxon>Pseudomonadota</taxon>
        <taxon>Betaproteobacteria</taxon>
        <taxon>Burkholderiales</taxon>
        <taxon>Alcaligenaceae</taxon>
        <taxon>Achromobacter</taxon>
    </lineage>
</organism>
<evidence type="ECO:0000313" key="3">
    <source>
        <dbReference type="EMBL" id="XAN19149.1"/>
    </source>
</evidence>
<dbReference type="SUPFAM" id="SSF55729">
    <property type="entry name" value="Acyl-CoA N-acyltransferases (Nat)"/>
    <property type="match status" value="1"/>
</dbReference>
<dbReference type="PANTHER" id="PTHR43441:SF11">
    <property type="entry name" value="RIBOSOMAL-PROTEIN-SERINE ACETYLTRANSFERASE"/>
    <property type="match status" value="1"/>
</dbReference>
<sequence length="191" mass="21144">MVPAFADWPRDYPALGAPGMRLRAMRAEDAADWYAYLRDEAVTRHTSWRLDGEGALADLIQAYAQPGRSHSMRLAIVGPDDRLVGTVGLNEIALPQRRAEIAYDIAPARWRQGLATQACAALTGWALHTLGFARIQATVLESNAASAGVLERCGFRREGLLHAYRVVRGEPRHFWMYARTWPPETVGAECG</sequence>
<dbReference type="Pfam" id="PF13302">
    <property type="entry name" value="Acetyltransf_3"/>
    <property type="match status" value="1"/>
</dbReference>
<keyword evidence="5" id="KW-1185">Reference proteome</keyword>
<name>A0A3R9HKW6_ACHDE</name>
<keyword evidence="2" id="KW-0808">Transferase</keyword>
<dbReference type="AlphaFoldDB" id="A0A3R9HKW6"/>
<dbReference type="STRING" id="32002.BVK87_26025"/>
<evidence type="ECO:0000313" key="4">
    <source>
        <dbReference type="Proteomes" id="UP000509782"/>
    </source>
</evidence>
<reference evidence="2 4" key="1">
    <citation type="submission" date="2020-05" db="EMBL/GenBank/DDBJ databases">
        <title>FDA dAtabase for Regulatory Grade micrObial Sequences (FDA-ARGOS): Supporting development and validation of Infectious Disease Dx tests.</title>
        <authorList>
            <person name="Sproer C."/>
            <person name="Gronow S."/>
            <person name="Severitt S."/>
            <person name="Schroder I."/>
            <person name="Tallon L."/>
            <person name="Sadzewicz L."/>
            <person name="Zhao X."/>
            <person name="Vavikolanu K."/>
            <person name="Mehta A."/>
            <person name="Aluvathingal J."/>
            <person name="Nadendla S."/>
            <person name="Myers T."/>
            <person name="Yan Y."/>
            <person name="Sichtig H."/>
        </authorList>
    </citation>
    <scope>NUCLEOTIDE SEQUENCE [LARGE SCALE GENOMIC DNA]</scope>
    <source>
        <strain evidence="2 4">FDAARGOS_787</strain>
    </source>
</reference>
<dbReference type="Proteomes" id="UP001446337">
    <property type="component" value="Chromosome"/>
</dbReference>
<dbReference type="OrthoDB" id="9801656at2"/>
<evidence type="ECO:0000313" key="2">
    <source>
        <dbReference type="EMBL" id="QKQ46632.1"/>
    </source>
</evidence>
<accession>A0A3R9HKW6</accession>
<reference evidence="3 5" key="2">
    <citation type="submission" date="2024-05" db="EMBL/GenBank/DDBJ databases">
        <title>Achromobacter denitrificans. BP1, complete genome.</title>
        <authorList>
            <person name="Zhang B."/>
        </authorList>
    </citation>
    <scope>NUCLEOTIDE SEQUENCE [LARGE SCALE GENOMIC DNA]</scope>
    <source>
        <strain evidence="3 5">BP1</strain>
    </source>
</reference>
<evidence type="ECO:0000313" key="5">
    <source>
        <dbReference type="Proteomes" id="UP001446337"/>
    </source>
</evidence>
<dbReference type="GeneID" id="92845596"/>
<dbReference type="Proteomes" id="UP000509782">
    <property type="component" value="Chromosome"/>
</dbReference>
<dbReference type="InterPro" id="IPR000182">
    <property type="entry name" value="GNAT_dom"/>
</dbReference>
<dbReference type="InterPro" id="IPR016181">
    <property type="entry name" value="Acyl_CoA_acyltransferase"/>
</dbReference>
<dbReference type="RefSeq" id="WP_062684993.1">
    <property type="nucleotide sequence ID" value="NZ_BLWG01000709.1"/>
</dbReference>
<dbReference type="GO" id="GO:0008999">
    <property type="term" value="F:protein-N-terminal-alanine acetyltransferase activity"/>
    <property type="evidence" value="ECO:0007669"/>
    <property type="project" value="TreeGrafter"/>
</dbReference>
<dbReference type="GO" id="GO:1990189">
    <property type="term" value="F:protein N-terminal-serine acetyltransferase activity"/>
    <property type="evidence" value="ECO:0007669"/>
    <property type="project" value="TreeGrafter"/>
</dbReference>
<dbReference type="Gene3D" id="3.40.630.30">
    <property type="match status" value="1"/>
</dbReference>
<dbReference type="PROSITE" id="PS51186">
    <property type="entry name" value="GNAT"/>
    <property type="match status" value="1"/>
</dbReference>